<evidence type="ECO:0000256" key="8">
    <source>
        <dbReference type="ARBA" id="ARBA00023065"/>
    </source>
</evidence>
<comment type="subcellular location">
    <subcellularLocation>
        <location evidence="1">Cell membrane</location>
        <topology evidence="1">Multi-pass membrane protein</topology>
    </subcellularLocation>
</comment>
<keyword evidence="7" id="KW-0915">Sodium</keyword>
<dbReference type="CDD" id="cd11492">
    <property type="entry name" value="SLC5sbd_NIS-SMVT"/>
    <property type="match status" value="1"/>
</dbReference>
<evidence type="ECO:0008006" key="15">
    <source>
        <dbReference type="Google" id="ProtNLM"/>
    </source>
</evidence>
<proteinExistence type="inferred from homology"/>
<dbReference type="Pfam" id="PF00474">
    <property type="entry name" value="SSF"/>
    <property type="match status" value="1"/>
</dbReference>
<dbReference type="Gene3D" id="1.20.1730.10">
    <property type="entry name" value="Sodium/glucose cotransporter"/>
    <property type="match status" value="1"/>
</dbReference>
<evidence type="ECO:0000313" key="14">
    <source>
        <dbReference type="Proteomes" id="UP000792457"/>
    </source>
</evidence>
<dbReference type="OrthoDB" id="6132759at2759"/>
<evidence type="ECO:0000256" key="12">
    <source>
        <dbReference type="SAM" id="Phobius"/>
    </source>
</evidence>
<feature type="transmembrane region" description="Helical" evidence="12">
    <location>
        <begin position="300"/>
        <end position="321"/>
    </location>
</feature>
<evidence type="ECO:0000256" key="4">
    <source>
        <dbReference type="ARBA" id="ARBA00022475"/>
    </source>
</evidence>
<dbReference type="EMBL" id="KZ308677">
    <property type="protein sequence ID" value="KAG8232978.1"/>
    <property type="molecule type" value="Genomic_DNA"/>
</dbReference>
<reference evidence="13" key="1">
    <citation type="submission" date="2013-04" db="EMBL/GenBank/DDBJ databases">
        <authorList>
            <person name="Qu J."/>
            <person name="Murali S.C."/>
            <person name="Bandaranaike D."/>
            <person name="Bellair M."/>
            <person name="Blankenburg K."/>
            <person name="Chao H."/>
            <person name="Dinh H."/>
            <person name="Doddapaneni H."/>
            <person name="Downs B."/>
            <person name="Dugan-Rocha S."/>
            <person name="Elkadiri S."/>
            <person name="Gnanaolivu R.D."/>
            <person name="Hernandez B."/>
            <person name="Javaid M."/>
            <person name="Jayaseelan J.C."/>
            <person name="Lee S."/>
            <person name="Li M."/>
            <person name="Ming W."/>
            <person name="Munidasa M."/>
            <person name="Muniz J."/>
            <person name="Nguyen L."/>
            <person name="Ongeri F."/>
            <person name="Osuji N."/>
            <person name="Pu L.-L."/>
            <person name="Puazo M."/>
            <person name="Qu C."/>
            <person name="Quiroz J."/>
            <person name="Raj R."/>
            <person name="Weissenberger G."/>
            <person name="Xin Y."/>
            <person name="Zou X."/>
            <person name="Han Y."/>
            <person name="Richards S."/>
            <person name="Worley K."/>
            <person name="Muzny D."/>
            <person name="Gibbs R."/>
        </authorList>
    </citation>
    <scope>NUCLEOTIDE SEQUENCE</scope>
    <source>
        <strain evidence="13">Sampled in the wild</strain>
    </source>
</reference>
<dbReference type="Proteomes" id="UP000792457">
    <property type="component" value="Unassembled WGS sequence"/>
</dbReference>
<dbReference type="InterPro" id="IPR051163">
    <property type="entry name" value="Sodium:Solute_Symporter_SSF"/>
</dbReference>
<feature type="transmembrane region" description="Helical" evidence="12">
    <location>
        <begin position="222"/>
        <end position="244"/>
    </location>
</feature>
<evidence type="ECO:0000256" key="9">
    <source>
        <dbReference type="ARBA" id="ARBA00023136"/>
    </source>
</evidence>
<dbReference type="InterPro" id="IPR038377">
    <property type="entry name" value="Na/Glc_symporter_sf"/>
</dbReference>
<accession>A0A8K0KIL6</accession>
<sequence>MESSTMESSTMESSSMQSSTAESSTMLSWAEQSSTMGSSPMFSYDTTMGLESTMEATSNSAPLAHDQNRYFDALDYSVFALLLAMSAMIGVYFAFFAKKKQDTTDEYLMGGKSMGVFPIAMSLIASYISGVSSLGVPAEAYTYGIQYALVLVAEISVCVAVAFIFMPVFYKLQLMSAYKYLELRYDRSVRVLLSGISIIMMILYIPLMIYVPALAFSQVSGINMYVIAPVICGVCIFYTSLGGLKAVVWADTIQSFSMLAGVLLVSIMGTVNAGGIGKVIKTNYNSGRIELFNMDINPLVRHTFWTVFVGNFFMWLSHCAASQAILQRCLALPTLKKARSAVLSLAVGISCFVILFIYTGMVIYTTYHECDPVKAKKIRKADQILPYFVMHFSDTIPGLPGLFVAGIFSASLSSMSTMLNALTAMILEDFIRPYAKWKMTEKQASNLMKVIVLILGVICTALVFVVDKLGALIQASRSLAGTTTGPSLGIFMFGMLTPWMNSKGAIVGGIVGMVVCTWVSVGAQVATAKKWLRFPIKPVTIEGCTNLAALNATTLNFGIAENTHIPEHDDILWIYRISYLYYTLLGLIVMAVFGFTVSYFTGFPDPETLDKDLLCEISHRFLPKKHKRLSSSAEMKLLSNDTEIELQKLENNGMVYEELKSSS</sequence>
<comment type="similarity">
    <text evidence="2 11">Belongs to the sodium:solute symporter (SSF) (TC 2.A.21) family.</text>
</comment>
<organism evidence="13 14">
    <name type="scientific">Ladona fulva</name>
    <name type="common">Scarce chaser dragonfly</name>
    <name type="synonym">Libellula fulva</name>
    <dbReference type="NCBI Taxonomy" id="123851"/>
    <lineage>
        <taxon>Eukaryota</taxon>
        <taxon>Metazoa</taxon>
        <taxon>Ecdysozoa</taxon>
        <taxon>Arthropoda</taxon>
        <taxon>Hexapoda</taxon>
        <taxon>Insecta</taxon>
        <taxon>Pterygota</taxon>
        <taxon>Palaeoptera</taxon>
        <taxon>Odonata</taxon>
        <taxon>Epiprocta</taxon>
        <taxon>Anisoptera</taxon>
        <taxon>Libelluloidea</taxon>
        <taxon>Libellulidae</taxon>
        <taxon>Ladona</taxon>
    </lineage>
</organism>
<evidence type="ECO:0000256" key="2">
    <source>
        <dbReference type="ARBA" id="ARBA00006434"/>
    </source>
</evidence>
<feature type="transmembrane region" description="Helical" evidence="12">
    <location>
        <begin position="504"/>
        <end position="526"/>
    </location>
</feature>
<evidence type="ECO:0000256" key="5">
    <source>
        <dbReference type="ARBA" id="ARBA00022692"/>
    </source>
</evidence>
<dbReference type="PANTHER" id="PTHR42985">
    <property type="entry name" value="SODIUM-COUPLED MONOCARBOXYLATE TRANSPORTER"/>
    <property type="match status" value="1"/>
</dbReference>
<evidence type="ECO:0000256" key="7">
    <source>
        <dbReference type="ARBA" id="ARBA00023053"/>
    </source>
</evidence>
<gene>
    <name evidence="13" type="ORF">J437_LFUL012625</name>
</gene>
<feature type="transmembrane region" description="Helical" evidence="12">
    <location>
        <begin position="76"/>
        <end position="95"/>
    </location>
</feature>
<protein>
    <recommendedName>
        <fullName evidence="15">Sodium-coupled monocarboxylate transporter 1</fullName>
    </recommendedName>
</protein>
<evidence type="ECO:0000256" key="6">
    <source>
        <dbReference type="ARBA" id="ARBA00022989"/>
    </source>
</evidence>
<dbReference type="PROSITE" id="PS50283">
    <property type="entry name" value="NA_SOLUT_SYMP_3"/>
    <property type="match status" value="1"/>
</dbReference>
<comment type="caution">
    <text evidence="13">The sequence shown here is derived from an EMBL/GenBank/DDBJ whole genome shotgun (WGS) entry which is preliminary data.</text>
</comment>
<keyword evidence="9 12" id="KW-0472">Membrane</keyword>
<dbReference type="GO" id="GO:0015293">
    <property type="term" value="F:symporter activity"/>
    <property type="evidence" value="ECO:0007669"/>
    <property type="project" value="TreeGrafter"/>
</dbReference>
<evidence type="ECO:0000256" key="10">
    <source>
        <dbReference type="ARBA" id="ARBA00023201"/>
    </source>
</evidence>
<evidence type="ECO:0000256" key="3">
    <source>
        <dbReference type="ARBA" id="ARBA00022448"/>
    </source>
</evidence>
<feature type="transmembrane region" description="Helical" evidence="12">
    <location>
        <begin position="579"/>
        <end position="601"/>
    </location>
</feature>
<dbReference type="AlphaFoldDB" id="A0A8K0KIL6"/>
<evidence type="ECO:0000256" key="11">
    <source>
        <dbReference type="RuleBase" id="RU362091"/>
    </source>
</evidence>
<dbReference type="GO" id="GO:0005886">
    <property type="term" value="C:plasma membrane"/>
    <property type="evidence" value="ECO:0007669"/>
    <property type="project" value="UniProtKB-SubCell"/>
</dbReference>
<keyword evidence="4" id="KW-1003">Cell membrane</keyword>
<keyword evidence="14" id="KW-1185">Reference proteome</keyword>
<reference evidence="13" key="2">
    <citation type="submission" date="2017-10" db="EMBL/GenBank/DDBJ databases">
        <title>Ladona fulva Genome sequencing and assembly.</title>
        <authorList>
            <person name="Murali S."/>
            <person name="Richards S."/>
            <person name="Bandaranaike D."/>
            <person name="Bellair M."/>
            <person name="Blankenburg K."/>
            <person name="Chao H."/>
            <person name="Dinh H."/>
            <person name="Doddapaneni H."/>
            <person name="Dugan-Rocha S."/>
            <person name="Elkadiri S."/>
            <person name="Gnanaolivu R."/>
            <person name="Hernandez B."/>
            <person name="Skinner E."/>
            <person name="Javaid M."/>
            <person name="Lee S."/>
            <person name="Li M."/>
            <person name="Ming W."/>
            <person name="Munidasa M."/>
            <person name="Muniz J."/>
            <person name="Nguyen L."/>
            <person name="Hughes D."/>
            <person name="Osuji N."/>
            <person name="Pu L.-L."/>
            <person name="Puazo M."/>
            <person name="Qu C."/>
            <person name="Quiroz J."/>
            <person name="Raj R."/>
            <person name="Weissenberger G."/>
            <person name="Xin Y."/>
            <person name="Zou X."/>
            <person name="Han Y."/>
            <person name="Worley K."/>
            <person name="Muzny D."/>
            <person name="Gibbs R."/>
        </authorList>
    </citation>
    <scope>NUCLEOTIDE SEQUENCE</scope>
    <source>
        <strain evidence="13">Sampled in the wild</strain>
    </source>
</reference>
<dbReference type="GO" id="GO:0006814">
    <property type="term" value="P:sodium ion transport"/>
    <property type="evidence" value="ECO:0007669"/>
    <property type="project" value="UniProtKB-KW"/>
</dbReference>
<feature type="transmembrane region" description="Helical" evidence="12">
    <location>
        <begin position="191"/>
        <end position="216"/>
    </location>
</feature>
<dbReference type="PANTHER" id="PTHR42985:SF39">
    <property type="entry name" value="GH10366P"/>
    <property type="match status" value="1"/>
</dbReference>
<keyword evidence="10" id="KW-0739">Sodium transport</keyword>
<keyword evidence="5 12" id="KW-0812">Transmembrane</keyword>
<dbReference type="InterPro" id="IPR001734">
    <property type="entry name" value="Na/solute_symporter"/>
</dbReference>
<keyword evidence="3" id="KW-0813">Transport</keyword>
<dbReference type="NCBIfam" id="TIGR00813">
    <property type="entry name" value="sss"/>
    <property type="match status" value="1"/>
</dbReference>
<feature type="transmembrane region" description="Helical" evidence="12">
    <location>
        <begin position="402"/>
        <end position="427"/>
    </location>
</feature>
<keyword evidence="8" id="KW-0406">Ion transport</keyword>
<name>A0A8K0KIL6_LADFU</name>
<keyword evidence="6 12" id="KW-1133">Transmembrane helix</keyword>
<feature type="transmembrane region" description="Helical" evidence="12">
    <location>
        <begin position="147"/>
        <end position="170"/>
    </location>
</feature>
<feature type="transmembrane region" description="Helical" evidence="12">
    <location>
        <begin position="256"/>
        <end position="280"/>
    </location>
</feature>
<evidence type="ECO:0000256" key="1">
    <source>
        <dbReference type="ARBA" id="ARBA00004651"/>
    </source>
</evidence>
<feature type="transmembrane region" description="Helical" evidence="12">
    <location>
        <begin position="447"/>
        <end position="466"/>
    </location>
</feature>
<feature type="transmembrane region" description="Helical" evidence="12">
    <location>
        <begin position="116"/>
        <end position="135"/>
    </location>
</feature>
<evidence type="ECO:0000313" key="13">
    <source>
        <dbReference type="EMBL" id="KAG8232978.1"/>
    </source>
</evidence>
<feature type="transmembrane region" description="Helical" evidence="12">
    <location>
        <begin position="342"/>
        <end position="364"/>
    </location>
</feature>